<proteinExistence type="predicted"/>
<organism evidence="1 2">
    <name type="scientific">Xenorhabdus budapestensis</name>
    <dbReference type="NCBI Taxonomy" id="290110"/>
    <lineage>
        <taxon>Bacteria</taxon>
        <taxon>Pseudomonadati</taxon>
        <taxon>Pseudomonadota</taxon>
        <taxon>Gammaproteobacteria</taxon>
        <taxon>Enterobacterales</taxon>
        <taxon>Morganellaceae</taxon>
        <taxon>Xenorhabdus</taxon>
    </lineage>
</organism>
<keyword evidence="2" id="KW-1185">Reference proteome</keyword>
<evidence type="ECO:0000313" key="1">
    <source>
        <dbReference type="EMBL" id="QTL40904.1"/>
    </source>
</evidence>
<accession>A0ABX7VJE9</accession>
<dbReference type="Proteomes" id="UP000665047">
    <property type="component" value="Chromosome"/>
</dbReference>
<reference evidence="1 2" key="1">
    <citation type="submission" date="2021-03" db="EMBL/GenBank/DDBJ databases">
        <title>Complete Genome Sequence Data of Xenorhabdus budapestensis strain C72, a Candidate Biological Control Agent, from China.</title>
        <authorList>
            <person name="LI B."/>
            <person name="WANG S."/>
            <person name="QIU D."/>
        </authorList>
    </citation>
    <scope>NUCLEOTIDE SEQUENCE [LARGE SCALE GENOMIC DNA]</scope>
    <source>
        <strain evidence="1 2">C-7-2</strain>
    </source>
</reference>
<evidence type="ECO:0000313" key="2">
    <source>
        <dbReference type="Proteomes" id="UP000665047"/>
    </source>
</evidence>
<dbReference type="EMBL" id="CP072455">
    <property type="protein sequence ID" value="QTL40904.1"/>
    <property type="molecule type" value="Genomic_DNA"/>
</dbReference>
<dbReference type="RefSeq" id="WP_209028291.1">
    <property type="nucleotide sequence ID" value="NZ_CP072455.1"/>
</dbReference>
<name>A0ABX7VJE9_XENBU</name>
<protein>
    <submittedName>
        <fullName evidence="1">Lytic transglycosylase catalytic</fullName>
    </submittedName>
</protein>
<gene>
    <name evidence="1" type="ORF">HGO23_06050</name>
</gene>
<sequence>MSNTNAEVIKEFLISLGFKIDKAGEKKFSAVIAGVTANVLKFGAVVEGAALAVAGFTAQVASDLDKLYWQAQRTGGAAEQIKAFGYAVTQAGGSVEGLNSSLENVARFLRNNPGGEGFLRNMGIQTRDTNGQLRDTASLVALVGERLSGMPSYRANQYASMLGIDENTLLAMRRGMGGYVADYRQIMRKMGFDPAAAAKHANDFMTQFYRLKSVMGMGKNKIGGELARTLTPSVEKFTKLILDKWPAIEKVIMSVVDAILTMSDILGQMVYRGAQGIQDLIGWWQRLDDESKTLIKAFGAIAVAWWALNKGFLTSPIGIITALLAALFLLYDDYKTWQEGGKSLIDWSKWEGTLKQIGEGIKQIKDWVLQIKDAVGGWEKVFWGFALFLGGKWLKKILGALGAFSDAAGKVKLPSPATSNALSAMDGLSLAGKASFFGLNIAADRDEFLKKLNQEAAEKGVDPKTLFMQKMEERKANEKPFLTWGDVGGWFSDLFSGGDKQASGKTLTRGERNNNPLNMNFAKQKNATLEGGKGARFAKFDTVYNGLERTAWQLRRYFDGMTDGVKRQTVEAIVKKWAPREDGNDTEGYITRVAKALGVGRSDRLNLKNHHVMYTLMNAMSKEEIGKSLPYSKQLVMAAITGAPDPTQALAKNSGFNLDPRMFENAMPNIQNMLSYSSYTPEYLRAAESLAQNQTTIAPVYNIHVTGVQSPYEAAALTGETVQRSNAILVRNLQTKVG</sequence>